<dbReference type="OrthoDB" id="9777694at2"/>
<dbReference type="eggNOG" id="COG3064">
    <property type="taxonomic scope" value="Bacteria"/>
</dbReference>
<feature type="region of interest" description="Disordered" evidence="2">
    <location>
        <begin position="68"/>
        <end position="99"/>
    </location>
</feature>
<dbReference type="RefSeq" id="WP_008625929.1">
    <property type="nucleotide sequence ID" value="NZ_AMZY02000008.1"/>
</dbReference>
<feature type="coiled-coil region" evidence="1">
    <location>
        <begin position="235"/>
        <end position="271"/>
    </location>
</feature>
<comment type="caution">
    <text evidence="3">The sequence shown here is derived from an EMBL/GenBank/DDBJ whole genome shotgun (WGS) entry which is preliminary data.</text>
</comment>
<dbReference type="Proteomes" id="UP000010953">
    <property type="component" value="Unassembled WGS sequence"/>
</dbReference>
<dbReference type="InParanoid" id="M7X908"/>
<evidence type="ECO:0000256" key="2">
    <source>
        <dbReference type="SAM" id="MobiDB-lite"/>
    </source>
</evidence>
<organism evidence="3 4">
    <name type="scientific">Mariniradius saccharolyticus AK6</name>
    <dbReference type="NCBI Taxonomy" id="1239962"/>
    <lineage>
        <taxon>Bacteria</taxon>
        <taxon>Pseudomonadati</taxon>
        <taxon>Bacteroidota</taxon>
        <taxon>Cytophagia</taxon>
        <taxon>Cytophagales</taxon>
        <taxon>Cyclobacteriaceae</taxon>
        <taxon>Mariniradius</taxon>
    </lineage>
</organism>
<keyword evidence="4" id="KW-1185">Reference proteome</keyword>
<evidence type="ECO:0000256" key="1">
    <source>
        <dbReference type="SAM" id="Coils"/>
    </source>
</evidence>
<evidence type="ECO:0000313" key="4">
    <source>
        <dbReference type="Proteomes" id="UP000010953"/>
    </source>
</evidence>
<name>M7X908_9BACT</name>
<keyword evidence="1" id="KW-0175">Coiled coil</keyword>
<reference evidence="3" key="1">
    <citation type="submission" date="2013-01" db="EMBL/GenBank/DDBJ databases">
        <title>Genome assembly of Mariniradius saccharolyticus AK6.</title>
        <authorList>
            <person name="Vaidya B."/>
            <person name="Khatri I."/>
            <person name="Tanuku N.R.S."/>
            <person name="Subramanian S."/>
            <person name="Pinnaka A."/>
        </authorList>
    </citation>
    <scope>NUCLEOTIDE SEQUENCE [LARGE SCALE GENOMIC DNA]</scope>
    <source>
        <strain evidence="3">AK6</strain>
    </source>
</reference>
<gene>
    <name evidence="3" type="ORF">C943_04179</name>
</gene>
<evidence type="ECO:0000313" key="3">
    <source>
        <dbReference type="EMBL" id="EMS33860.1"/>
    </source>
</evidence>
<proteinExistence type="predicted"/>
<sequence length="368" mass="42701">MKKIAEQYEISDRGLSKACKKMQIPVPYSGYWNRVIAGNPEPKPILGPLPTGYIGPLKCTLRERPTGFKTKKKSKDRAGLEFPGPSVTSIPESLGDPHPMVEAVKSHLEGKQPDNSGRMKNILVSDPGFLDIRVSPESLSRALRAYDMIVKTCEGKGYRLQTNIGESFFEVDGELIKIRLYEKLSKKRAPGSFDFEGHTLEPSGLLVFEYLNNWSRRHWDERKGYDLSYYLDSIVNGLREESARVNEERERVRLEEEREREFEKNKEKRRAEAIREAELMKYAIRLTDRWHLANRMRKFIDAMESKRKAEGSLDLHRIATFDRVRALIDWLDPTVGNNSKTLELLDPDTMEILDDFMRSRYKDIWRTL</sequence>
<dbReference type="EMBL" id="AMZY02000008">
    <property type="protein sequence ID" value="EMS33860.1"/>
    <property type="molecule type" value="Genomic_DNA"/>
</dbReference>
<protein>
    <submittedName>
        <fullName evidence="3">Uncharacterized protein</fullName>
    </submittedName>
</protein>
<dbReference type="AlphaFoldDB" id="M7X908"/>
<dbReference type="STRING" id="1239962.C943_04179"/>
<accession>M7X908</accession>